<gene>
    <name evidence="2" type="ORF">DAPPUDRAFT_336281</name>
</gene>
<feature type="compositionally biased region" description="Low complexity" evidence="1">
    <location>
        <begin position="257"/>
        <end position="269"/>
    </location>
</feature>
<feature type="region of interest" description="Disordered" evidence="1">
    <location>
        <begin position="249"/>
        <end position="271"/>
    </location>
</feature>
<feature type="region of interest" description="Disordered" evidence="1">
    <location>
        <begin position="1"/>
        <end position="26"/>
    </location>
</feature>
<dbReference type="AlphaFoldDB" id="E9HZF4"/>
<dbReference type="EMBL" id="GL733326">
    <property type="protein sequence ID" value="EFX62876.1"/>
    <property type="molecule type" value="Genomic_DNA"/>
</dbReference>
<evidence type="ECO:0000313" key="2">
    <source>
        <dbReference type="EMBL" id="EFX62876.1"/>
    </source>
</evidence>
<dbReference type="OrthoDB" id="6397327at2759"/>
<dbReference type="KEGG" id="dpx:DAPPUDRAFT_336281"/>
<name>E9HZF4_DAPPU</name>
<dbReference type="InParanoid" id="E9HZF4"/>
<dbReference type="Proteomes" id="UP000000305">
    <property type="component" value="Unassembled WGS sequence"/>
</dbReference>
<feature type="compositionally biased region" description="Polar residues" evidence="1">
    <location>
        <begin position="1"/>
        <end position="10"/>
    </location>
</feature>
<evidence type="ECO:0000256" key="1">
    <source>
        <dbReference type="SAM" id="MobiDB-lite"/>
    </source>
</evidence>
<dbReference type="HOGENOM" id="CLU_785868_0_0_1"/>
<keyword evidence="3" id="KW-1185">Reference proteome</keyword>
<protein>
    <submittedName>
        <fullName evidence="2">Uncharacterized protein</fullName>
    </submittedName>
</protein>
<evidence type="ECO:0000313" key="3">
    <source>
        <dbReference type="Proteomes" id="UP000000305"/>
    </source>
</evidence>
<accession>E9HZF4</accession>
<organism evidence="2 3">
    <name type="scientific">Daphnia pulex</name>
    <name type="common">Water flea</name>
    <dbReference type="NCBI Taxonomy" id="6669"/>
    <lineage>
        <taxon>Eukaryota</taxon>
        <taxon>Metazoa</taxon>
        <taxon>Ecdysozoa</taxon>
        <taxon>Arthropoda</taxon>
        <taxon>Crustacea</taxon>
        <taxon>Branchiopoda</taxon>
        <taxon>Diplostraca</taxon>
        <taxon>Cladocera</taxon>
        <taxon>Anomopoda</taxon>
        <taxon>Daphniidae</taxon>
        <taxon>Daphnia</taxon>
    </lineage>
</organism>
<proteinExistence type="predicted"/>
<reference evidence="2 3" key="1">
    <citation type="journal article" date="2011" name="Science">
        <title>The ecoresponsive genome of Daphnia pulex.</title>
        <authorList>
            <person name="Colbourne J.K."/>
            <person name="Pfrender M.E."/>
            <person name="Gilbert D."/>
            <person name="Thomas W.K."/>
            <person name="Tucker A."/>
            <person name="Oakley T.H."/>
            <person name="Tokishita S."/>
            <person name="Aerts A."/>
            <person name="Arnold G.J."/>
            <person name="Basu M.K."/>
            <person name="Bauer D.J."/>
            <person name="Caceres C.E."/>
            <person name="Carmel L."/>
            <person name="Casola C."/>
            <person name="Choi J.H."/>
            <person name="Detter J.C."/>
            <person name="Dong Q."/>
            <person name="Dusheyko S."/>
            <person name="Eads B.D."/>
            <person name="Frohlich T."/>
            <person name="Geiler-Samerotte K.A."/>
            <person name="Gerlach D."/>
            <person name="Hatcher P."/>
            <person name="Jogdeo S."/>
            <person name="Krijgsveld J."/>
            <person name="Kriventseva E.V."/>
            <person name="Kultz D."/>
            <person name="Laforsch C."/>
            <person name="Lindquist E."/>
            <person name="Lopez J."/>
            <person name="Manak J.R."/>
            <person name="Muller J."/>
            <person name="Pangilinan J."/>
            <person name="Patwardhan R.P."/>
            <person name="Pitluck S."/>
            <person name="Pritham E.J."/>
            <person name="Rechtsteiner A."/>
            <person name="Rho M."/>
            <person name="Rogozin I.B."/>
            <person name="Sakarya O."/>
            <person name="Salamov A."/>
            <person name="Schaack S."/>
            <person name="Shapiro H."/>
            <person name="Shiga Y."/>
            <person name="Skalitzky C."/>
            <person name="Smith Z."/>
            <person name="Souvorov A."/>
            <person name="Sung W."/>
            <person name="Tang Z."/>
            <person name="Tsuchiya D."/>
            <person name="Tu H."/>
            <person name="Vos H."/>
            <person name="Wang M."/>
            <person name="Wolf Y.I."/>
            <person name="Yamagata H."/>
            <person name="Yamada T."/>
            <person name="Ye Y."/>
            <person name="Shaw J.R."/>
            <person name="Andrews J."/>
            <person name="Crease T.J."/>
            <person name="Tang H."/>
            <person name="Lucas S.M."/>
            <person name="Robertson H.M."/>
            <person name="Bork P."/>
            <person name="Koonin E.V."/>
            <person name="Zdobnov E.M."/>
            <person name="Grigoriev I.V."/>
            <person name="Lynch M."/>
            <person name="Boore J.L."/>
        </authorList>
    </citation>
    <scope>NUCLEOTIDE SEQUENCE [LARGE SCALE GENOMIC DNA]</scope>
</reference>
<sequence>MDVSEGSDQPDTPEIDRFAFKKPASTSGIKSVGFLKKHSDHLKNNGKTDQNAKNLNKSTRTTRKKKLFEQADQLHSSGMDTLIFTFTENIKGKNVVDYKVKRDYAQKMFCSSVGQSFSNLWKGKEAVGAQEIIEEVEATVPNVADTDQRSAGSASLLATGKEVEVEATVPNVADTDQRSAGSASLLATGKEVEATVPNVADTDQRSAGSASLLATGKCLRESFTTHEENMDPDSSPVARKIRVNTARAASAMPKKGISTTESEETQISTDVSPVPSVTHLIQENQGKMRYKFLIHLSDVKSEAIIVYIPHSRTKCSEEELCNKVKKMWEEKNKVEAQRATIVKQPALLQQSNV</sequence>